<feature type="compositionally biased region" description="Polar residues" evidence="1">
    <location>
        <begin position="470"/>
        <end position="480"/>
    </location>
</feature>
<reference evidence="2 3" key="1">
    <citation type="submission" date="2017-06" db="EMBL/GenBank/DDBJ databases">
        <title>Aedes aegypti genome working group (AGWG) sequencing and assembly.</title>
        <authorList>
            <consortium name="Aedes aegypti Genome Working Group (AGWG)"/>
            <person name="Matthews B.J."/>
        </authorList>
    </citation>
    <scope>NUCLEOTIDE SEQUENCE [LARGE SCALE GENOMIC DNA]</scope>
    <source>
        <strain evidence="2 3">LVP_AGWG</strain>
    </source>
</reference>
<feature type="compositionally biased region" description="Polar residues" evidence="1">
    <location>
        <begin position="166"/>
        <end position="186"/>
    </location>
</feature>
<dbReference type="AlphaFoldDB" id="A0A6I8TQL6"/>
<organism evidence="2 3">
    <name type="scientific">Aedes aegypti</name>
    <name type="common">Yellowfever mosquito</name>
    <name type="synonym">Culex aegypti</name>
    <dbReference type="NCBI Taxonomy" id="7159"/>
    <lineage>
        <taxon>Eukaryota</taxon>
        <taxon>Metazoa</taxon>
        <taxon>Ecdysozoa</taxon>
        <taxon>Arthropoda</taxon>
        <taxon>Hexapoda</taxon>
        <taxon>Insecta</taxon>
        <taxon>Pterygota</taxon>
        <taxon>Neoptera</taxon>
        <taxon>Endopterygota</taxon>
        <taxon>Diptera</taxon>
        <taxon>Nematocera</taxon>
        <taxon>Culicoidea</taxon>
        <taxon>Culicidae</taxon>
        <taxon>Culicinae</taxon>
        <taxon>Aedini</taxon>
        <taxon>Aedes</taxon>
        <taxon>Stegomyia</taxon>
    </lineage>
</organism>
<reference evidence="2" key="2">
    <citation type="submission" date="2020-05" db="UniProtKB">
        <authorList>
            <consortium name="EnsemblMetazoa"/>
        </authorList>
    </citation>
    <scope>IDENTIFICATION</scope>
    <source>
        <strain evidence="2">LVP_AGWG</strain>
    </source>
</reference>
<evidence type="ECO:0000313" key="3">
    <source>
        <dbReference type="Proteomes" id="UP000008820"/>
    </source>
</evidence>
<feature type="compositionally biased region" description="Acidic residues" evidence="1">
    <location>
        <begin position="534"/>
        <end position="546"/>
    </location>
</feature>
<dbReference type="EnsemblMetazoa" id="AAEL023325-RE">
    <property type="protein sequence ID" value="AAEL023325-PE"/>
    <property type="gene ID" value="AAEL023325"/>
</dbReference>
<dbReference type="OrthoDB" id="7764748at2759"/>
<feature type="region of interest" description="Disordered" evidence="1">
    <location>
        <begin position="341"/>
        <end position="363"/>
    </location>
</feature>
<dbReference type="Proteomes" id="UP000008820">
    <property type="component" value="Chromosome 2"/>
</dbReference>
<feature type="compositionally biased region" description="Polar residues" evidence="1">
    <location>
        <begin position="354"/>
        <end position="363"/>
    </location>
</feature>
<name>A0A6I8TQL6_AEDAE</name>
<feature type="compositionally biased region" description="Basic residues" evidence="1">
    <location>
        <begin position="551"/>
        <end position="560"/>
    </location>
</feature>
<gene>
    <name evidence="2" type="primary">110677159</name>
</gene>
<feature type="compositionally biased region" description="Acidic residues" evidence="1">
    <location>
        <begin position="496"/>
        <end position="511"/>
    </location>
</feature>
<protein>
    <submittedName>
        <fullName evidence="2">Uncharacterized protein</fullName>
    </submittedName>
</protein>
<sequence length="700" mass="78119">MTFQKQFEKVAIGIGFSANSTVTHNLTISDDGYHDVSESGNEFSNVAGDLTKHRTTPSSKCQLTVPIDLSKSRSPAYTLSCTKQSHGVAAKSIDICVRSKIVPLLTQKDAVRCNKSMGNFALPEVADDPEIHRESSSAPQMSLVSGRSKARVVPYSIQTTNQFKRLAKNSSYDPQNSNTQKLTGLDSSRPDTSKHSFVHSHNPVNPPKHRVLPSSSFGSLTDQSKSRQLRAPMYSSMTFQKQFEKAAVGIDFSANSSTRHKIAQLDDERYDFSEIGSEFCDISGNTPKHRQSPSLKCLSIPIDLSKSRSSSYFLSCTKQSHGTAANSSDIFPRSKIVPQMTKSAAEYRSSSSSKHQTTADQSKLQAMQHHRMSNGPPNIENSSILMRSDNFEHSVASLGNTGNLSVSSLMHEESDMFSPSFYKSICRATTSTPINLQPKQSSHTTKSSLLHACPNISFEKHVPKNPVGFQRQNSISTSHSPMDLRIANITPGDADNNYEDDSQDEEEETEGDPTLLNEYSIYECFEEYKNMHTDDEEFPDSDDDDFESKPHQNRRSAQLKRKFDIEEDNNSGLNEPQEIDENMTINSTHHNLENELHQPKIKKGSIRTQNKQLKLKGMSYTRPDGTVVPARSIKKGCECKMKCSEKYSDAVRRQLLRNLLALKLSGQNQFIANHMIITKTAHPKVFILILIGLFRDDLES</sequence>
<accession>A0A6I8TQL6</accession>
<feature type="region of interest" description="Disordered" evidence="1">
    <location>
        <begin position="463"/>
        <end position="517"/>
    </location>
</feature>
<dbReference type="InParanoid" id="A0A6I8TQL6"/>
<feature type="region of interest" description="Disordered" evidence="1">
    <location>
        <begin position="533"/>
        <end position="578"/>
    </location>
</feature>
<feature type="compositionally biased region" description="Polar residues" evidence="1">
    <location>
        <begin position="213"/>
        <end position="223"/>
    </location>
</feature>
<dbReference type="EnsemblMetazoa" id="AAEL023325-RC">
    <property type="protein sequence ID" value="AAEL023325-PC"/>
    <property type="gene ID" value="AAEL023325"/>
</dbReference>
<dbReference type="EnsemblMetazoa" id="AAEL023325-RA">
    <property type="protein sequence ID" value="AAEL023325-PA"/>
    <property type="gene ID" value="AAEL023325"/>
</dbReference>
<evidence type="ECO:0000313" key="2">
    <source>
        <dbReference type="EnsemblMetazoa" id="AAEL023325-PA"/>
    </source>
</evidence>
<proteinExistence type="predicted"/>
<keyword evidence="3" id="KW-1185">Reference proteome</keyword>
<evidence type="ECO:0000256" key="1">
    <source>
        <dbReference type="SAM" id="MobiDB-lite"/>
    </source>
</evidence>
<feature type="region of interest" description="Disordered" evidence="1">
    <location>
        <begin position="166"/>
        <end position="226"/>
    </location>
</feature>